<dbReference type="GO" id="GO:0009159">
    <property type="term" value="P:deoxyribonucleoside monophosphate catabolic process"/>
    <property type="evidence" value="ECO:0007669"/>
    <property type="project" value="TreeGrafter"/>
</dbReference>
<evidence type="ECO:0000313" key="2">
    <source>
        <dbReference type="Proteomes" id="UP000680656"/>
    </source>
</evidence>
<dbReference type="GO" id="GO:0016740">
    <property type="term" value="F:transferase activity"/>
    <property type="evidence" value="ECO:0007669"/>
    <property type="project" value="UniProtKB-KW"/>
</dbReference>
<gene>
    <name evidence="1" type="ORF">KHC33_08350</name>
</gene>
<dbReference type="InterPro" id="IPR007710">
    <property type="entry name" value="Nucleoside_deoxyribTrfase"/>
</dbReference>
<dbReference type="Proteomes" id="UP000680656">
    <property type="component" value="Chromosome"/>
</dbReference>
<dbReference type="Gene3D" id="3.40.50.450">
    <property type="match status" value="1"/>
</dbReference>
<dbReference type="PANTHER" id="PTHR15364:SF0">
    <property type="entry name" value="2'-DEOXYNUCLEOSIDE 5'-PHOSPHATE N-HYDROLASE 1"/>
    <property type="match status" value="1"/>
</dbReference>
<dbReference type="EMBL" id="CP075546">
    <property type="protein sequence ID" value="QVV90469.1"/>
    <property type="molecule type" value="Genomic_DNA"/>
</dbReference>
<dbReference type="KEGG" id="mrtj:KHC33_08350"/>
<evidence type="ECO:0000313" key="1">
    <source>
        <dbReference type="EMBL" id="QVV90469.1"/>
    </source>
</evidence>
<dbReference type="GeneID" id="65097188"/>
<dbReference type="Pfam" id="PF05014">
    <property type="entry name" value="Nuc_deoxyrib_tr"/>
    <property type="match status" value="1"/>
</dbReference>
<protein>
    <submittedName>
        <fullName evidence="1">Nucleoside 2-deoxyribosyltransferase</fullName>
    </submittedName>
</protein>
<dbReference type="GO" id="GO:0070694">
    <property type="term" value="F:5-hydroxymethyl-dUMP N-hydrolase activity"/>
    <property type="evidence" value="ECO:0007669"/>
    <property type="project" value="TreeGrafter"/>
</dbReference>
<accession>A0A8E7B1V5</accession>
<reference evidence="1 2" key="1">
    <citation type="submission" date="2021-05" db="EMBL/GenBank/DDBJ databases">
        <title>A novel Methanospirillum isolate from a pyrite-forming mixed culture.</title>
        <authorList>
            <person name="Bunk B."/>
            <person name="Sproer C."/>
            <person name="Spring S."/>
            <person name="Pester M."/>
        </authorList>
    </citation>
    <scope>NUCLEOTIDE SEQUENCE [LARGE SCALE GENOMIC DNA]</scope>
    <source>
        <strain evidence="1 2">J.3.6.1-F.2.7.3</strain>
    </source>
</reference>
<keyword evidence="2" id="KW-1185">Reference proteome</keyword>
<dbReference type="InterPro" id="IPR051239">
    <property type="entry name" value="2'-dNMP_N-hydrolase"/>
</dbReference>
<keyword evidence="1" id="KW-0808">Transferase</keyword>
<dbReference type="SUPFAM" id="SSF52309">
    <property type="entry name" value="N-(deoxy)ribosyltransferase-like"/>
    <property type="match status" value="1"/>
</dbReference>
<dbReference type="PANTHER" id="PTHR15364">
    <property type="entry name" value="2'-DEOXYNUCLEOSIDE 5'-PHOSPHATE N-HYDROLASE 1"/>
    <property type="match status" value="1"/>
</dbReference>
<sequence length="287" mass="32428">MYLLLCPCIKNPELRARGITHQNDLDVFYQVLLRCKTFKIPIKMLPCAETIFLGPNHEPGHFIGRLDSPDFSNLISKLEDKIRDEWKNEGLPYAIIGVDSSPVCGVRYTWYGSVNGSDAKIPGRGFFLQRFPEILAYDVFEAACWKVYLAAPLFSEAECDFNRKLADIISGYAMQVHLPQDCGDSEHSRTISIQKEIFEKNLQAIDNADIVVAVIDGADADSGTSWEMGYAFAQRKKIISLRTDFRHVGYNERVNLMLEQSSVVVNDISSLIQALPCPIPIRPFRDM</sequence>
<dbReference type="RefSeq" id="WP_214421237.1">
    <property type="nucleotide sequence ID" value="NZ_CP075546.1"/>
</dbReference>
<proteinExistence type="predicted"/>
<organism evidence="1 2">
    <name type="scientific">Methanospirillum purgamenti</name>
    <dbReference type="NCBI Taxonomy" id="2834276"/>
    <lineage>
        <taxon>Archaea</taxon>
        <taxon>Methanobacteriati</taxon>
        <taxon>Methanobacteriota</taxon>
        <taxon>Stenosarchaea group</taxon>
        <taxon>Methanomicrobia</taxon>
        <taxon>Methanomicrobiales</taxon>
        <taxon>Methanospirillaceae</taxon>
        <taxon>Methanospirillum</taxon>
    </lineage>
</organism>
<name>A0A8E7B1V5_9EURY</name>
<dbReference type="AlphaFoldDB" id="A0A8E7B1V5"/>